<evidence type="ECO:0000313" key="5">
    <source>
        <dbReference type="Proteomes" id="UP000002899"/>
    </source>
</evidence>
<dbReference type="KEGG" id="bmic:BMR1_03g04055"/>
<dbReference type="InterPro" id="IPR019734">
    <property type="entry name" value="TPR_rpt"/>
</dbReference>
<proteinExistence type="predicted"/>
<feature type="repeat" description="TPR" evidence="3">
    <location>
        <begin position="195"/>
        <end position="228"/>
    </location>
</feature>
<protein>
    <submittedName>
        <fullName evidence="4">Tetratricopeptide repeat family protein, putative</fullName>
    </submittedName>
</protein>
<keyword evidence="5" id="KW-1185">Reference proteome</keyword>
<dbReference type="VEuPathDB" id="PiroplasmaDB:BMR1_03g04055"/>
<evidence type="ECO:0000256" key="2">
    <source>
        <dbReference type="ARBA" id="ARBA00022803"/>
    </source>
</evidence>
<accession>A0A1R4ACF3</accession>
<dbReference type="Proteomes" id="UP000002899">
    <property type="component" value="Chromosome III"/>
</dbReference>
<organism evidence="4 5">
    <name type="scientific">Babesia microti (strain RI)</name>
    <dbReference type="NCBI Taxonomy" id="1133968"/>
    <lineage>
        <taxon>Eukaryota</taxon>
        <taxon>Sar</taxon>
        <taxon>Alveolata</taxon>
        <taxon>Apicomplexa</taxon>
        <taxon>Aconoidasida</taxon>
        <taxon>Piroplasmida</taxon>
        <taxon>Babesiidae</taxon>
        <taxon>Babesia</taxon>
    </lineage>
</organism>
<reference evidence="4 5" key="3">
    <citation type="journal article" date="2016" name="Sci. Rep.">
        <title>Genome-wide diversity and gene expression profiling of Babesia microti isolates identify polymorphic genes that mediate host-pathogen interactions.</title>
        <authorList>
            <person name="Silva J.C."/>
            <person name="Cornillot E."/>
            <person name="McCracken C."/>
            <person name="Usmani-Brown S."/>
            <person name="Dwivedi A."/>
            <person name="Ifeonu O.O."/>
            <person name="Crabtree J."/>
            <person name="Gotia H.T."/>
            <person name="Virji A.Z."/>
            <person name="Reynes C."/>
            <person name="Colinge J."/>
            <person name="Kumar V."/>
            <person name="Lawres L."/>
            <person name="Pazzi J.E."/>
            <person name="Pablo J.V."/>
            <person name="Hung C."/>
            <person name="Brancato J."/>
            <person name="Kumari P."/>
            <person name="Orvis J."/>
            <person name="Tretina K."/>
            <person name="Chibucos M."/>
            <person name="Ott S."/>
            <person name="Sadzewicz L."/>
            <person name="Sengamalay N."/>
            <person name="Shetty A.C."/>
            <person name="Su Q."/>
            <person name="Tallon L."/>
            <person name="Fraser C.M."/>
            <person name="Frutos R."/>
            <person name="Molina D.M."/>
            <person name="Krause P.J."/>
            <person name="Ben Mamoun C."/>
        </authorList>
    </citation>
    <scope>NUCLEOTIDE SEQUENCE [LARGE SCALE GENOMIC DNA]</scope>
    <source>
        <strain evidence="4 5">RI</strain>
    </source>
</reference>
<dbReference type="Pfam" id="PF13424">
    <property type="entry name" value="TPR_12"/>
    <property type="match status" value="1"/>
</dbReference>
<evidence type="ECO:0000313" key="4">
    <source>
        <dbReference type="EMBL" id="SJK86635.1"/>
    </source>
</evidence>
<dbReference type="OrthoDB" id="381520at2759"/>
<dbReference type="PROSITE" id="PS50293">
    <property type="entry name" value="TPR_REGION"/>
    <property type="match status" value="1"/>
</dbReference>
<reference evidence="4 5" key="2">
    <citation type="journal article" date="2013" name="PLoS ONE">
        <title>Whole genome mapping and re-organization of the nuclear and mitochondrial genomes of Babesia microti isolates.</title>
        <authorList>
            <person name="Cornillot E."/>
            <person name="Dassouli A."/>
            <person name="Garg A."/>
            <person name="Pachikara N."/>
            <person name="Randazzo S."/>
            <person name="Depoix D."/>
            <person name="Carcy B."/>
            <person name="Delbecq S."/>
            <person name="Frutos R."/>
            <person name="Silva J.C."/>
            <person name="Sutton R."/>
            <person name="Krause P.J."/>
            <person name="Mamoun C.B."/>
        </authorList>
    </citation>
    <scope>NUCLEOTIDE SEQUENCE [LARGE SCALE GENOMIC DNA]</scope>
    <source>
        <strain evidence="4 5">RI</strain>
    </source>
</reference>
<name>A0A1R4ACF3_BABMR</name>
<dbReference type="InterPro" id="IPR011990">
    <property type="entry name" value="TPR-like_helical_dom_sf"/>
</dbReference>
<dbReference type="SMART" id="SM00028">
    <property type="entry name" value="TPR"/>
    <property type="match status" value="3"/>
</dbReference>
<reference evidence="4 5" key="1">
    <citation type="journal article" date="2012" name="Nucleic Acids Res.">
        <title>Sequencing of the smallest Apicomplexan genome from the human pathogen Babesia microti.</title>
        <authorList>
            <person name="Cornillot E."/>
            <person name="Hadj-Kaddour K."/>
            <person name="Dassouli A."/>
            <person name="Noel B."/>
            <person name="Ranwez V."/>
            <person name="Vacherie B."/>
            <person name="Augagneur Y."/>
            <person name="Bres V."/>
            <person name="Duclos A."/>
            <person name="Randazzo S."/>
            <person name="Carcy B."/>
            <person name="Debierre-Grockiego F."/>
            <person name="Delbecq S."/>
            <person name="Moubri-Menage K."/>
            <person name="Shams-Eldin H."/>
            <person name="Usmani-Brown S."/>
            <person name="Bringaud F."/>
            <person name="Wincker P."/>
            <person name="Vivares C.P."/>
            <person name="Schwarz R.T."/>
            <person name="Schetters T.P."/>
            <person name="Krause P.J."/>
            <person name="Gorenflot A."/>
            <person name="Berry V."/>
            <person name="Barbe V."/>
            <person name="Ben Mamoun C."/>
        </authorList>
    </citation>
    <scope>NUCLEOTIDE SEQUENCE [LARGE SCALE GENOMIC DNA]</scope>
    <source>
        <strain evidence="4 5">RI</strain>
    </source>
</reference>
<dbReference type="Pfam" id="PF13374">
    <property type="entry name" value="TPR_10"/>
    <property type="match status" value="1"/>
</dbReference>
<dbReference type="Gene3D" id="1.25.40.10">
    <property type="entry name" value="Tetratricopeptide repeat domain"/>
    <property type="match status" value="1"/>
</dbReference>
<dbReference type="PROSITE" id="PS50005">
    <property type="entry name" value="TPR"/>
    <property type="match status" value="1"/>
</dbReference>
<dbReference type="AlphaFoldDB" id="A0A1R4ACF3"/>
<evidence type="ECO:0000256" key="1">
    <source>
        <dbReference type="ARBA" id="ARBA00022737"/>
    </source>
</evidence>
<sequence>MRQYCTMKRIITFSLKYSPRYYGIFSNNYLTNFVNIGNSINNRLNHFFVQYFNTSRTDDINSNLLVTSPRDTIINNKYILDPEDYDSGIYNLKQTLKIQIMSLPYLSEEIAHSYLNLAMAEHQNILLLDNAKEHYMASYNIFCKIKGAQSLEALNALTNFAVVLRDLGNINDSVIVLEKVLATKKATNVNPKLLLDTLNNLGVIMHETKNYEKALRYYKEALQLIGDSNNFICEFVALLYFNIGCAYRESGSISEAFEYMKISKDICNKLDNTLELKNRIQLELNNLGQTIL</sequence>
<dbReference type="SUPFAM" id="SSF48452">
    <property type="entry name" value="TPR-like"/>
    <property type="match status" value="1"/>
</dbReference>
<evidence type="ECO:0000256" key="3">
    <source>
        <dbReference type="PROSITE-ProRule" id="PRU00339"/>
    </source>
</evidence>
<dbReference type="RefSeq" id="XP_021338769.1">
    <property type="nucleotide sequence ID" value="XM_021482225.1"/>
</dbReference>
<dbReference type="GeneID" id="24425458"/>
<dbReference type="EMBL" id="LN871598">
    <property type="protein sequence ID" value="SJK86635.1"/>
    <property type="molecule type" value="Genomic_DNA"/>
</dbReference>
<keyword evidence="1" id="KW-0677">Repeat</keyword>
<dbReference type="PANTHER" id="PTHR45641:SF19">
    <property type="entry name" value="NEPHROCYSTIN-3"/>
    <property type="match status" value="1"/>
</dbReference>
<dbReference type="PANTHER" id="PTHR45641">
    <property type="entry name" value="TETRATRICOPEPTIDE REPEAT PROTEIN (AFU_ORTHOLOGUE AFUA_6G03870)"/>
    <property type="match status" value="1"/>
</dbReference>
<keyword evidence="2 3" id="KW-0802">TPR repeat</keyword>
<gene>
    <name evidence="4" type="ORF">BMR1_03g04055</name>
</gene>